<evidence type="ECO:0000256" key="7">
    <source>
        <dbReference type="SAM" id="MobiDB-lite"/>
    </source>
</evidence>
<dbReference type="Pfam" id="PF00063">
    <property type="entry name" value="Myosin_head"/>
    <property type="match status" value="1"/>
</dbReference>
<dbReference type="GO" id="GO:0051015">
    <property type="term" value="F:actin filament binding"/>
    <property type="evidence" value="ECO:0007669"/>
    <property type="project" value="TreeGrafter"/>
</dbReference>
<keyword evidence="5 6" id="KW-0009">Actin-binding</keyword>
<evidence type="ECO:0000256" key="2">
    <source>
        <dbReference type="ARBA" id="ARBA00022840"/>
    </source>
</evidence>
<dbReference type="Gene3D" id="3.40.850.10">
    <property type="entry name" value="Kinesin motor domain"/>
    <property type="match status" value="1"/>
</dbReference>
<evidence type="ECO:0000256" key="4">
    <source>
        <dbReference type="ARBA" id="ARBA00023175"/>
    </source>
</evidence>
<keyword evidence="3 6" id="KW-0518">Myosin</keyword>
<dbReference type="GO" id="GO:0000146">
    <property type="term" value="F:microfilament motor activity"/>
    <property type="evidence" value="ECO:0007669"/>
    <property type="project" value="TreeGrafter"/>
</dbReference>
<feature type="domain" description="Myosin motor" evidence="8">
    <location>
        <begin position="7"/>
        <end position="214"/>
    </location>
</feature>
<dbReference type="PANTHER" id="PTHR13140">
    <property type="entry name" value="MYOSIN"/>
    <property type="match status" value="1"/>
</dbReference>
<keyword evidence="1 6" id="KW-0547">Nucleotide-binding</keyword>
<comment type="caution">
    <text evidence="9">The sequence shown here is derived from an EMBL/GenBank/DDBJ whole genome shotgun (WGS) entry which is preliminary data.</text>
</comment>
<sequence length="214" mass="21175">MADAEGVGQPDAVLLAPLSEDTFLHNLHVRYKRDIIYVSIGAPAAAASRRPAPPDAARVADVRGQRAGVAEPVPPAAAVLGGPGACLPGAPALPAAAPPVSRPALAPPAPCPPHFPLTLSLLAGESGAGKTEAARVCLQCAVLAGAGPGPAAGPAAGPAPRPAPGPAPGPALAAAGTLLEAFGNAATSRNHNASRFVTTTPRTSTDRCILHYFY</sequence>
<comment type="similarity">
    <text evidence="6">Belongs to the TRAFAC class myosin-kinesin ATPase superfamily. Myosin family.</text>
</comment>
<dbReference type="GO" id="GO:0016459">
    <property type="term" value="C:myosin complex"/>
    <property type="evidence" value="ECO:0007669"/>
    <property type="project" value="UniProtKB-KW"/>
</dbReference>
<feature type="compositionally biased region" description="Pro residues" evidence="7">
    <location>
        <begin position="157"/>
        <end position="169"/>
    </location>
</feature>
<gene>
    <name evidence="9" type="ORF">HF086_013925</name>
</gene>
<dbReference type="InterPro" id="IPR027417">
    <property type="entry name" value="P-loop_NTPase"/>
</dbReference>
<dbReference type="InterPro" id="IPR001609">
    <property type="entry name" value="Myosin_head_motor_dom-like"/>
</dbReference>
<dbReference type="SUPFAM" id="SSF52540">
    <property type="entry name" value="P-loop containing nucleoside triphosphate hydrolases"/>
    <property type="match status" value="1"/>
</dbReference>
<evidence type="ECO:0000313" key="10">
    <source>
        <dbReference type="Proteomes" id="UP000814243"/>
    </source>
</evidence>
<reference evidence="9" key="1">
    <citation type="journal article" date="2021" name="G3 (Bethesda)">
        <title>Genome and transcriptome analysis of the beet armyworm Spodoptera exigua reveals targets for pest control. .</title>
        <authorList>
            <person name="Simon S."/>
            <person name="Breeschoten T."/>
            <person name="Jansen H.J."/>
            <person name="Dirks R.P."/>
            <person name="Schranz M.E."/>
            <person name="Ros V.I.D."/>
        </authorList>
    </citation>
    <scope>NUCLEOTIDE SEQUENCE</scope>
    <source>
        <strain evidence="9">TB_SE_WUR_2020</strain>
    </source>
</reference>
<evidence type="ECO:0000256" key="1">
    <source>
        <dbReference type="ARBA" id="ARBA00022741"/>
    </source>
</evidence>
<dbReference type="Proteomes" id="UP000814243">
    <property type="component" value="Unassembled WGS sequence"/>
</dbReference>
<feature type="region of interest" description="Disordered" evidence="7">
    <location>
        <begin position="149"/>
        <end position="171"/>
    </location>
</feature>
<feature type="binding site" evidence="6">
    <location>
        <begin position="124"/>
        <end position="131"/>
    </location>
    <ligand>
        <name>ATP</name>
        <dbReference type="ChEBI" id="CHEBI:30616"/>
    </ligand>
</feature>
<dbReference type="PROSITE" id="PS51456">
    <property type="entry name" value="MYOSIN_MOTOR"/>
    <property type="match status" value="1"/>
</dbReference>
<evidence type="ECO:0000313" key="9">
    <source>
        <dbReference type="EMBL" id="KAH9637109.1"/>
    </source>
</evidence>
<dbReference type="GO" id="GO:0005524">
    <property type="term" value="F:ATP binding"/>
    <property type="evidence" value="ECO:0007669"/>
    <property type="project" value="UniProtKB-UniRule"/>
</dbReference>
<proteinExistence type="inferred from homology"/>
<name>A0A922MI10_SPOEX</name>
<dbReference type="GO" id="GO:0016020">
    <property type="term" value="C:membrane"/>
    <property type="evidence" value="ECO:0007669"/>
    <property type="project" value="TreeGrafter"/>
</dbReference>
<dbReference type="PRINTS" id="PR00193">
    <property type="entry name" value="MYOSINHEAVY"/>
</dbReference>
<keyword evidence="4 6" id="KW-0505">Motor protein</keyword>
<dbReference type="AlphaFoldDB" id="A0A922MI10"/>
<organism evidence="9 10">
    <name type="scientific">Spodoptera exigua</name>
    <name type="common">Beet armyworm</name>
    <name type="synonym">Noctua fulgens</name>
    <dbReference type="NCBI Taxonomy" id="7107"/>
    <lineage>
        <taxon>Eukaryota</taxon>
        <taxon>Metazoa</taxon>
        <taxon>Ecdysozoa</taxon>
        <taxon>Arthropoda</taxon>
        <taxon>Hexapoda</taxon>
        <taxon>Insecta</taxon>
        <taxon>Pterygota</taxon>
        <taxon>Neoptera</taxon>
        <taxon>Endopterygota</taxon>
        <taxon>Lepidoptera</taxon>
        <taxon>Glossata</taxon>
        <taxon>Ditrysia</taxon>
        <taxon>Noctuoidea</taxon>
        <taxon>Noctuidae</taxon>
        <taxon>Amphipyrinae</taxon>
        <taxon>Spodoptera</taxon>
    </lineage>
</organism>
<dbReference type="GO" id="GO:0007015">
    <property type="term" value="P:actin filament organization"/>
    <property type="evidence" value="ECO:0007669"/>
    <property type="project" value="TreeGrafter"/>
</dbReference>
<evidence type="ECO:0000256" key="5">
    <source>
        <dbReference type="ARBA" id="ARBA00023203"/>
    </source>
</evidence>
<protein>
    <recommendedName>
        <fullName evidence="8">Myosin motor domain-containing protein</fullName>
    </recommendedName>
</protein>
<evidence type="ECO:0000256" key="3">
    <source>
        <dbReference type="ARBA" id="ARBA00023123"/>
    </source>
</evidence>
<comment type="caution">
    <text evidence="6">Lacks conserved residue(s) required for the propagation of feature annotation.</text>
</comment>
<evidence type="ECO:0000259" key="8">
    <source>
        <dbReference type="PROSITE" id="PS51456"/>
    </source>
</evidence>
<evidence type="ECO:0000256" key="6">
    <source>
        <dbReference type="PROSITE-ProRule" id="PRU00782"/>
    </source>
</evidence>
<dbReference type="EMBL" id="JACEFF010000451">
    <property type="protein sequence ID" value="KAH9637109.1"/>
    <property type="molecule type" value="Genomic_DNA"/>
</dbReference>
<keyword evidence="2 6" id="KW-0067">ATP-binding</keyword>
<accession>A0A922MI10</accession>
<dbReference type="GO" id="GO:0005737">
    <property type="term" value="C:cytoplasm"/>
    <property type="evidence" value="ECO:0007669"/>
    <property type="project" value="TreeGrafter"/>
</dbReference>
<dbReference type="InterPro" id="IPR036961">
    <property type="entry name" value="Kinesin_motor_dom_sf"/>
</dbReference>